<evidence type="ECO:0000313" key="4">
    <source>
        <dbReference type="Proteomes" id="UP001201873"/>
    </source>
</evidence>
<dbReference type="Pfam" id="PF01494">
    <property type="entry name" value="FAD_binding_3"/>
    <property type="match status" value="1"/>
</dbReference>
<name>A0ABT0JZN4_9ACTN</name>
<keyword evidence="3" id="KW-0560">Oxidoreductase</keyword>
<proteinExistence type="predicted"/>
<feature type="region of interest" description="Disordered" evidence="1">
    <location>
        <begin position="386"/>
        <end position="407"/>
    </location>
</feature>
<dbReference type="SUPFAM" id="SSF51905">
    <property type="entry name" value="FAD/NAD(P)-binding domain"/>
    <property type="match status" value="1"/>
</dbReference>
<evidence type="ECO:0000259" key="2">
    <source>
        <dbReference type="Pfam" id="PF01494"/>
    </source>
</evidence>
<dbReference type="InterPro" id="IPR051704">
    <property type="entry name" value="FAD_aromatic-hydroxylase"/>
</dbReference>
<accession>A0ABT0JZN4</accession>
<dbReference type="PANTHER" id="PTHR46865:SF2">
    <property type="entry name" value="MONOOXYGENASE"/>
    <property type="match status" value="1"/>
</dbReference>
<dbReference type="RefSeq" id="WP_248825302.1">
    <property type="nucleotide sequence ID" value="NZ_JALKFT010000013.1"/>
</dbReference>
<dbReference type="InterPro" id="IPR036188">
    <property type="entry name" value="FAD/NAD-bd_sf"/>
</dbReference>
<comment type="caution">
    <text evidence="3">The sequence shown here is derived from an EMBL/GenBank/DDBJ whole genome shotgun (WGS) entry which is preliminary data.</text>
</comment>
<dbReference type="Gene3D" id="3.30.9.10">
    <property type="entry name" value="D-Amino Acid Oxidase, subunit A, domain 2"/>
    <property type="match status" value="1"/>
</dbReference>
<dbReference type="EMBL" id="JALKFT010000013">
    <property type="protein sequence ID" value="MCK9877001.1"/>
    <property type="molecule type" value="Genomic_DNA"/>
</dbReference>
<dbReference type="Gene3D" id="3.50.50.60">
    <property type="entry name" value="FAD/NAD(P)-binding domain"/>
    <property type="match status" value="1"/>
</dbReference>
<protein>
    <submittedName>
        <fullName evidence="3">FAD-dependent monooxygenase</fullName>
    </submittedName>
</protein>
<organism evidence="3 4">
    <name type="scientific">Frankia umida</name>
    <dbReference type="NCBI Taxonomy" id="573489"/>
    <lineage>
        <taxon>Bacteria</taxon>
        <taxon>Bacillati</taxon>
        <taxon>Actinomycetota</taxon>
        <taxon>Actinomycetes</taxon>
        <taxon>Frankiales</taxon>
        <taxon>Frankiaceae</taxon>
        <taxon>Frankia</taxon>
    </lineage>
</organism>
<evidence type="ECO:0000256" key="1">
    <source>
        <dbReference type="SAM" id="MobiDB-lite"/>
    </source>
</evidence>
<dbReference type="PRINTS" id="PR00420">
    <property type="entry name" value="RNGMNOXGNASE"/>
</dbReference>
<keyword evidence="4" id="KW-1185">Reference proteome</keyword>
<sequence>MGNRTVLVSGAGIAGTTLAYWLAWHGFRPTVVERGLWQRTSGSPVDVRGQALQVARRMGTLGLLRAAATGVAGMRFVDGYGRGTGRVNLRALARSTGGHDIEVPRGTLAAILEQASAPHAEFVFGDSIAALAQDEHGVDVTFDHGRTRRFDLVVGADGLHSTVRRLAFGPESAYVRHLGLYSATVPFDGPADYGREVVMHNTPGRVVALQPSADGPIAFFAFRHAKIPDFNHRDIEQHRLLLAAAFGRGTWRTPELLARAQATEDLYFDAVSRVHMPTWSTGRITLVGDAASCVSLFGDAPSLAMAGAFALAEELAATPNDHRAALRRYEARHRRLADPRQRGVEQASHLLVPATWAGIRARNAASRLWPAAAAAGWVGSRLTSSPLAPALPMPPRATRSAGATTPT</sequence>
<reference evidence="3 4" key="1">
    <citation type="submission" date="2022-04" db="EMBL/GenBank/DDBJ databases">
        <title>Genome diversity in the genus Frankia.</title>
        <authorList>
            <person name="Carlos-Shanley C."/>
            <person name="Hahn D."/>
        </authorList>
    </citation>
    <scope>NUCLEOTIDE SEQUENCE [LARGE SCALE GENOMIC DNA]</scope>
    <source>
        <strain evidence="3 4">Ag45/Mut15</strain>
    </source>
</reference>
<dbReference type="InterPro" id="IPR002938">
    <property type="entry name" value="FAD-bd"/>
</dbReference>
<dbReference type="PANTHER" id="PTHR46865">
    <property type="entry name" value="OXIDOREDUCTASE-RELATED"/>
    <property type="match status" value="1"/>
</dbReference>
<dbReference type="Proteomes" id="UP001201873">
    <property type="component" value="Unassembled WGS sequence"/>
</dbReference>
<gene>
    <name evidence="3" type="ORF">MXD59_14675</name>
</gene>
<evidence type="ECO:0000313" key="3">
    <source>
        <dbReference type="EMBL" id="MCK9877001.1"/>
    </source>
</evidence>
<feature type="domain" description="FAD-binding" evidence="2">
    <location>
        <begin position="5"/>
        <end position="336"/>
    </location>
</feature>
<keyword evidence="3" id="KW-0503">Monooxygenase</keyword>
<dbReference type="GO" id="GO:0004497">
    <property type="term" value="F:monooxygenase activity"/>
    <property type="evidence" value="ECO:0007669"/>
    <property type="project" value="UniProtKB-KW"/>
</dbReference>